<feature type="region of interest" description="Disordered" evidence="6">
    <location>
        <begin position="1"/>
        <end position="28"/>
    </location>
</feature>
<feature type="non-terminal residue" evidence="8">
    <location>
        <position position="1"/>
    </location>
</feature>
<dbReference type="Gene3D" id="3.30.1060.10">
    <property type="entry name" value="Peptide methionine sulphoxide reductase MsrA"/>
    <property type="match status" value="1"/>
</dbReference>
<dbReference type="SUPFAM" id="SSF55068">
    <property type="entry name" value="Peptide methionine sulfoxide reductase"/>
    <property type="match status" value="1"/>
</dbReference>
<comment type="similarity">
    <text evidence="1">Belongs to the MsrA Met sulfoxide reductase family.</text>
</comment>
<dbReference type="InterPro" id="IPR036509">
    <property type="entry name" value="Met_Sox_Rdtase_MsrA_sf"/>
</dbReference>
<proteinExistence type="inferred from homology"/>
<dbReference type="PANTHER" id="PTHR42799">
    <property type="entry name" value="MITOCHONDRIAL PEPTIDE METHIONINE SULFOXIDE REDUCTASE"/>
    <property type="match status" value="1"/>
</dbReference>
<evidence type="ECO:0000313" key="9">
    <source>
        <dbReference type="Proteomes" id="UP001165060"/>
    </source>
</evidence>
<protein>
    <recommendedName>
        <fullName evidence="2">peptide-methionine (S)-S-oxide reductase</fullName>
        <ecNumber evidence="2">1.8.4.11</ecNumber>
    </recommendedName>
    <alternativeName>
        <fullName evidence="5">Peptide-methionine (S)-S-oxide reductase</fullName>
    </alternativeName>
    <alternativeName>
        <fullName evidence="4">Protein-methionine-S-oxide reductase</fullName>
    </alternativeName>
</protein>
<evidence type="ECO:0000256" key="5">
    <source>
        <dbReference type="ARBA" id="ARBA00030643"/>
    </source>
</evidence>
<organism evidence="8 9">
    <name type="scientific">Tetraparma gracilis</name>
    <dbReference type="NCBI Taxonomy" id="2962635"/>
    <lineage>
        <taxon>Eukaryota</taxon>
        <taxon>Sar</taxon>
        <taxon>Stramenopiles</taxon>
        <taxon>Ochrophyta</taxon>
        <taxon>Bolidophyceae</taxon>
        <taxon>Parmales</taxon>
        <taxon>Triparmaceae</taxon>
        <taxon>Tetraparma</taxon>
    </lineage>
</organism>
<reference evidence="8 9" key="1">
    <citation type="journal article" date="2023" name="Commun. Biol.">
        <title>Genome analysis of Parmales, the sister group of diatoms, reveals the evolutionary specialization of diatoms from phago-mixotrophs to photoautotrophs.</title>
        <authorList>
            <person name="Ban H."/>
            <person name="Sato S."/>
            <person name="Yoshikawa S."/>
            <person name="Yamada K."/>
            <person name="Nakamura Y."/>
            <person name="Ichinomiya M."/>
            <person name="Sato N."/>
            <person name="Blanc-Mathieu R."/>
            <person name="Endo H."/>
            <person name="Kuwata A."/>
            <person name="Ogata H."/>
        </authorList>
    </citation>
    <scope>NUCLEOTIDE SEQUENCE [LARGE SCALE GENOMIC DNA]</scope>
</reference>
<keyword evidence="9" id="KW-1185">Reference proteome</keyword>
<dbReference type="PANTHER" id="PTHR42799:SF26">
    <property type="entry name" value="PEPTIDE-METHIONINE (S)-S-OXIDE REDUCTASE"/>
    <property type="match status" value="1"/>
</dbReference>
<dbReference type="EMBL" id="BRYB01005514">
    <property type="protein sequence ID" value="GMI25421.1"/>
    <property type="molecule type" value="Genomic_DNA"/>
</dbReference>
<dbReference type="EC" id="1.8.4.11" evidence="2"/>
<gene>
    <name evidence="8" type="ORF">TeGR_g8870</name>
</gene>
<dbReference type="HAMAP" id="MF_01401">
    <property type="entry name" value="MsrA"/>
    <property type="match status" value="1"/>
</dbReference>
<evidence type="ECO:0000256" key="2">
    <source>
        <dbReference type="ARBA" id="ARBA00012502"/>
    </source>
</evidence>
<evidence type="ECO:0000256" key="3">
    <source>
        <dbReference type="ARBA" id="ARBA00023002"/>
    </source>
</evidence>
<evidence type="ECO:0000256" key="6">
    <source>
        <dbReference type="SAM" id="MobiDB-lite"/>
    </source>
</evidence>
<evidence type="ECO:0000259" key="7">
    <source>
        <dbReference type="Pfam" id="PF01625"/>
    </source>
</evidence>
<dbReference type="Pfam" id="PF01625">
    <property type="entry name" value="PMSR"/>
    <property type="match status" value="1"/>
</dbReference>
<dbReference type="Proteomes" id="UP001165060">
    <property type="component" value="Unassembled WGS sequence"/>
</dbReference>
<dbReference type="NCBIfam" id="TIGR00401">
    <property type="entry name" value="msrA"/>
    <property type="match status" value="1"/>
</dbReference>
<keyword evidence="3" id="KW-0560">Oxidoreductase</keyword>
<evidence type="ECO:0000256" key="4">
    <source>
        <dbReference type="ARBA" id="ARBA00030273"/>
    </source>
</evidence>
<evidence type="ECO:0000313" key="8">
    <source>
        <dbReference type="EMBL" id="GMI25421.1"/>
    </source>
</evidence>
<dbReference type="InterPro" id="IPR002569">
    <property type="entry name" value="Met_Sox_Rdtase_MsrA_dom"/>
</dbReference>
<feature type="domain" description="Peptide methionine sulphoxide reductase MsrA" evidence="7">
    <location>
        <begin position="43"/>
        <end position="193"/>
    </location>
</feature>
<dbReference type="InterPro" id="IPR050162">
    <property type="entry name" value="MsrA_MetSO_reductase"/>
</dbReference>
<comment type="caution">
    <text evidence="8">The sequence shown here is derived from an EMBL/GenBank/DDBJ whole genome shotgun (WGS) entry which is preliminary data.</text>
</comment>
<accession>A0ABQ6MFP5</accession>
<evidence type="ECO:0000256" key="1">
    <source>
        <dbReference type="ARBA" id="ARBA00005591"/>
    </source>
</evidence>
<feature type="compositionally biased region" description="Pro residues" evidence="6">
    <location>
        <begin position="1"/>
        <end position="10"/>
    </location>
</feature>
<name>A0ABQ6MFP5_9STRA</name>
<sequence length="211" mass="23393">DRKAPAPPPAGEDKENAPAPAPAKKRYDPTAAKLRNEARRQTAQFAAGCFWSVELAFQRVPGVFSTRAGYTGGTVADPTYEDVKTGKSGHAEAVEVVYDPELVTFEQLLEAFWGKHDATSKNKQGNDKGAQYRSGIYTTTEEQMSLALASKERQKALLDKPWHKIHTEILEATTFYPAEEYHQQYLSEKGGRYGKKQSAAKMCSDPIRCYG</sequence>